<proteinExistence type="predicted"/>
<reference evidence="2 3" key="1">
    <citation type="submission" date="2024-01" db="EMBL/GenBank/DDBJ databases">
        <title>The genome of the rayed Mediterranean limpet Patella caerulea (Linnaeus, 1758).</title>
        <authorList>
            <person name="Anh-Thu Weber A."/>
            <person name="Halstead-Nussloch G."/>
        </authorList>
    </citation>
    <scope>NUCLEOTIDE SEQUENCE [LARGE SCALE GENOMIC DNA]</scope>
    <source>
        <strain evidence="2">AATW-2023a</strain>
        <tissue evidence="2">Whole specimen</tissue>
    </source>
</reference>
<protein>
    <submittedName>
        <fullName evidence="2">Uncharacterized protein</fullName>
    </submittedName>
</protein>
<dbReference type="Proteomes" id="UP001347796">
    <property type="component" value="Unassembled WGS sequence"/>
</dbReference>
<keyword evidence="3" id="KW-1185">Reference proteome</keyword>
<feature type="chain" id="PRO_5042987312" evidence="1">
    <location>
        <begin position="17"/>
        <end position="89"/>
    </location>
</feature>
<gene>
    <name evidence="2" type="ORF">SNE40_022885</name>
</gene>
<dbReference type="EMBL" id="JAZGQO010000021">
    <property type="protein sequence ID" value="KAK6166120.1"/>
    <property type="molecule type" value="Genomic_DNA"/>
</dbReference>
<evidence type="ECO:0000313" key="2">
    <source>
        <dbReference type="EMBL" id="KAK6166120.1"/>
    </source>
</evidence>
<dbReference type="AlphaFoldDB" id="A0AAN8G557"/>
<organism evidence="2 3">
    <name type="scientific">Patella caerulea</name>
    <name type="common">Rayed Mediterranean limpet</name>
    <dbReference type="NCBI Taxonomy" id="87958"/>
    <lineage>
        <taxon>Eukaryota</taxon>
        <taxon>Metazoa</taxon>
        <taxon>Spiralia</taxon>
        <taxon>Lophotrochozoa</taxon>
        <taxon>Mollusca</taxon>
        <taxon>Gastropoda</taxon>
        <taxon>Patellogastropoda</taxon>
        <taxon>Patelloidea</taxon>
        <taxon>Patellidae</taxon>
        <taxon>Patella</taxon>
    </lineage>
</organism>
<name>A0AAN8G557_PATCE</name>
<comment type="caution">
    <text evidence="2">The sequence shown here is derived from an EMBL/GenBank/DDBJ whole genome shotgun (WGS) entry which is preliminary data.</text>
</comment>
<sequence length="89" mass="9672">MKVAIVLLVLLPLAFCNPISDLLNQLKKDIHLDVIKENVNKIAAQIGSDGTEAQCETECHKIATQAILDSGCPLFCKSFQSLVGHFHLG</sequence>
<feature type="signal peptide" evidence="1">
    <location>
        <begin position="1"/>
        <end position="16"/>
    </location>
</feature>
<evidence type="ECO:0000313" key="3">
    <source>
        <dbReference type="Proteomes" id="UP001347796"/>
    </source>
</evidence>
<keyword evidence="1" id="KW-0732">Signal</keyword>
<evidence type="ECO:0000256" key="1">
    <source>
        <dbReference type="SAM" id="SignalP"/>
    </source>
</evidence>
<accession>A0AAN8G557</accession>